<feature type="region of interest" description="Disordered" evidence="1">
    <location>
        <begin position="380"/>
        <end position="399"/>
    </location>
</feature>
<name>M2NLX2_BAUPA</name>
<protein>
    <recommendedName>
        <fullName evidence="4">C2H2-type domain-containing protein</fullName>
    </recommendedName>
</protein>
<dbReference type="HOGENOM" id="CLU_619609_0_0_1"/>
<sequence>MDSHQRVRTNSSLTHILDRRGAIHKRTPERPRSVSASQAERLHQLALEQSGTSDLGTISATSGIQWITPQQSPEPQSVFADSSLEPFSTWTIPTPPCSDSGVPNVSLDLNNEDCRAVGISASEVFQFTQPTTCSEMSSLGLLLPSQYGATVFESEPTSYAMDQHYIPPMKITQPATSTGIPAYAQSNSTSPALYQSRRRSELPSNGPDRTYGQGYRRTSNPYETTINMQYSNVTSPGIPSLSGLSHSPLPSPHMNAASGANGMSQYATSVSRSPSIYDPGVYQQILTTQAGSYASTESMSYPPPFIGSSVNDVLAKPLGSDASMRVLNQRPKPQCWDHGCNGRQFSTFSNLLRHQREKSGTAAKSYCPKCGAEFTRTTARNGHLAHDKCSKQRRPSEEN</sequence>
<feature type="region of interest" description="Disordered" evidence="1">
    <location>
        <begin position="1"/>
        <end position="39"/>
    </location>
</feature>
<evidence type="ECO:0000313" key="2">
    <source>
        <dbReference type="EMBL" id="EMD00166.1"/>
    </source>
</evidence>
<proteinExistence type="predicted"/>
<dbReference type="EMBL" id="KB445551">
    <property type="protein sequence ID" value="EMD00166.1"/>
    <property type="molecule type" value="Genomic_DNA"/>
</dbReference>
<dbReference type="eggNOG" id="ENOG502SS66">
    <property type="taxonomic scope" value="Eukaryota"/>
</dbReference>
<feature type="region of interest" description="Disordered" evidence="1">
    <location>
        <begin position="241"/>
        <end position="261"/>
    </location>
</feature>
<feature type="compositionally biased region" description="Basic and acidic residues" evidence="1">
    <location>
        <begin position="16"/>
        <end position="32"/>
    </location>
</feature>
<dbReference type="AlphaFoldDB" id="M2NLX2"/>
<keyword evidence="3" id="KW-1185">Reference proteome</keyword>
<dbReference type="OMA" id="ETTINMQ"/>
<feature type="compositionally biased region" description="Polar residues" evidence="1">
    <location>
        <begin position="184"/>
        <end position="193"/>
    </location>
</feature>
<evidence type="ECO:0000313" key="3">
    <source>
        <dbReference type="Proteomes" id="UP000011761"/>
    </source>
</evidence>
<dbReference type="RefSeq" id="XP_007672666.1">
    <property type="nucleotide sequence ID" value="XM_007674476.1"/>
</dbReference>
<feature type="compositionally biased region" description="Basic and acidic residues" evidence="1">
    <location>
        <begin position="384"/>
        <end position="399"/>
    </location>
</feature>
<dbReference type="Proteomes" id="UP000011761">
    <property type="component" value="Unassembled WGS sequence"/>
</dbReference>
<gene>
    <name evidence="2" type="ORF">BAUCODRAFT_119725</name>
</gene>
<evidence type="ECO:0000256" key="1">
    <source>
        <dbReference type="SAM" id="MobiDB-lite"/>
    </source>
</evidence>
<evidence type="ECO:0008006" key="4">
    <source>
        <dbReference type="Google" id="ProtNLM"/>
    </source>
</evidence>
<dbReference type="KEGG" id="bcom:BAUCODRAFT_119725"/>
<feature type="region of interest" description="Disordered" evidence="1">
    <location>
        <begin position="184"/>
        <end position="217"/>
    </location>
</feature>
<accession>M2NLX2</accession>
<organism evidence="2 3">
    <name type="scientific">Baudoinia panamericana (strain UAMH 10762)</name>
    <name type="common">Angels' share fungus</name>
    <name type="synonym">Baudoinia compniacensis (strain UAMH 10762)</name>
    <dbReference type="NCBI Taxonomy" id="717646"/>
    <lineage>
        <taxon>Eukaryota</taxon>
        <taxon>Fungi</taxon>
        <taxon>Dikarya</taxon>
        <taxon>Ascomycota</taxon>
        <taxon>Pezizomycotina</taxon>
        <taxon>Dothideomycetes</taxon>
        <taxon>Dothideomycetidae</taxon>
        <taxon>Mycosphaerellales</taxon>
        <taxon>Teratosphaeriaceae</taxon>
        <taxon>Baudoinia</taxon>
    </lineage>
</organism>
<dbReference type="OrthoDB" id="5366256at2759"/>
<dbReference type="GeneID" id="19107437"/>
<reference evidence="2 3" key="1">
    <citation type="journal article" date="2012" name="PLoS Pathog.">
        <title>Diverse lifestyles and strategies of plant pathogenesis encoded in the genomes of eighteen Dothideomycetes fungi.</title>
        <authorList>
            <person name="Ohm R.A."/>
            <person name="Feau N."/>
            <person name="Henrissat B."/>
            <person name="Schoch C.L."/>
            <person name="Horwitz B.A."/>
            <person name="Barry K.W."/>
            <person name="Condon B.J."/>
            <person name="Copeland A.C."/>
            <person name="Dhillon B."/>
            <person name="Glaser F."/>
            <person name="Hesse C.N."/>
            <person name="Kosti I."/>
            <person name="LaButti K."/>
            <person name="Lindquist E.A."/>
            <person name="Lucas S."/>
            <person name="Salamov A.A."/>
            <person name="Bradshaw R.E."/>
            <person name="Ciuffetti L."/>
            <person name="Hamelin R.C."/>
            <person name="Kema G.H.J."/>
            <person name="Lawrence C."/>
            <person name="Scott J.A."/>
            <person name="Spatafora J.W."/>
            <person name="Turgeon B.G."/>
            <person name="de Wit P.J.G.M."/>
            <person name="Zhong S."/>
            <person name="Goodwin S.B."/>
            <person name="Grigoriev I.V."/>
        </authorList>
    </citation>
    <scope>NUCLEOTIDE SEQUENCE [LARGE SCALE GENOMIC DNA]</scope>
    <source>
        <strain evidence="2 3">UAMH 10762</strain>
    </source>
</reference>